<keyword evidence="3" id="KW-1185">Reference proteome</keyword>
<protein>
    <submittedName>
        <fullName evidence="2">Uncharacterized protein</fullName>
    </submittedName>
</protein>
<sequence>MGVSVIEVVIEKERDVGRDHERPRERERDRDRNRDRERREIMSAPAMRKTEGIFTTEMWNMITEYDHSDPIRGRDYYEGSSKHGHEHEFGEYYQQNNQYGHDSGYYEHGHYGKEDGANYQSHGERAESEPPEEGEAPRDHEYEYHRSERSLSREYGR</sequence>
<comment type="caution">
    <text evidence="2">The sequence shown here is derived from an EMBL/GenBank/DDBJ whole genome shotgun (WGS) entry which is preliminary data.</text>
</comment>
<feature type="compositionally biased region" description="Basic and acidic residues" evidence="1">
    <location>
        <begin position="9"/>
        <end position="41"/>
    </location>
</feature>
<dbReference type="AlphaFoldDB" id="A0A835USR7"/>
<feature type="compositionally biased region" description="Basic and acidic residues" evidence="1">
    <location>
        <begin position="104"/>
        <end position="128"/>
    </location>
</feature>
<evidence type="ECO:0000313" key="3">
    <source>
        <dbReference type="Proteomes" id="UP000636800"/>
    </source>
</evidence>
<dbReference type="Proteomes" id="UP000636800">
    <property type="component" value="Chromosome 7"/>
</dbReference>
<name>A0A835USR7_VANPL</name>
<feature type="region of interest" description="Disordered" evidence="1">
    <location>
        <begin position="67"/>
        <end position="157"/>
    </location>
</feature>
<dbReference type="OrthoDB" id="428159at2759"/>
<evidence type="ECO:0000313" key="2">
    <source>
        <dbReference type="EMBL" id="KAG0472613.1"/>
    </source>
</evidence>
<evidence type="ECO:0000256" key="1">
    <source>
        <dbReference type="SAM" id="MobiDB-lite"/>
    </source>
</evidence>
<feature type="compositionally biased region" description="Basic and acidic residues" evidence="1">
    <location>
        <begin position="67"/>
        <end position="90"/>
    </location>
</feature>
<feature type="compositionally biased region" description="Basic and acidic residues" evidence="1">
    <location>
        <begin position="135"/>
        <end position="157"/>
    </location>
</feature>
<accession>A0A835USR7</accession>
<dbReference type="EMBL" id="JADCNL010000007">
    <property type="protein sequence ID" value="KAG0472613.1"/>
    <property type="molecule type" value="Genomic_DNA"/>
</dbReference>
<reference evidence="2 3" key="1">
    <citation type="journal article" date="2020" name="Nat. Food">
        <title>A phased Vanilla planifolia genome enables genetic improvement of flavour and production.</title>
        <authorList>
            <person name="Hasing T."/>
            <person name="Tang H."/>
            <person name="Brym M."/>
            <person name="Khazi F."/>
            <person name="Huang T."/>
            <person name="Chambers A.H."/>
        </authorList>
    </citation>
    <scope>NUCLEOTIDE SEQUENCE [LARGE SCALE GENOMIC DNA]</scope>
    <source>
        <tissue evidence="2">Leaf</tissue>
    </source>
</reference>
<proteinExistence type="predicted"/>
<feature type="region of interest" description="Disordered" evidence="1">
    <location>
        <begin position="1"/>
        <end position="49"/>
    </location>
</feature>
<organism evidence="2 3">
    <name type="scientific">Vanilla planifolia</name>
    <name type="common">Vanilla</name>
    <dbReference type="NCBI Taxonomy" id="51239"/>
    <lineage>
        <taxon>Eukaryota</taxon>
        <taxon>Viridiplantae</taxon>
        <taxon>Streptophyta</taxon>
        <taxon>Embryophyta</taxon>
        <taxon>Tracheophyta</taxon>
        <taxon>Spermatophyta</taxon>
        <taxon>Magnoliopsida</taxon>
        <taxon>Liliopsida</taxon>
        <taxon>Asparagales</taxon>
        <taxon>Orchidaceae</taxon>
        <taxon>Vanilloideae</taxon>
        <taxon>Vanilleae</taxon>
        <taxon>Vanilla</taxon>
    </lineage>
</organism>
<gene>
    <name evidence="2" type="ORF">HPP92_014470</name>
</gene>